<dbReference type="RefSeq" id="WP_371755644.1">
    <property type="nucleotide sequence ID" value="NZ_JAYJLD010000038.1"/>
</dbReference>
<keyword evidence="2" id="KW-1185">Reference proteome</keyword>
<dbReference type="SUPFAM" id="SSF69304">
    <property type="entry name" value="Tricorn protease N-terminal domain"/>
    <property type="match status" value="1"/>
</dbReference>
<comment type="caution">
    <text evidence="1">The sequence shown here is derived from an EMBL/GenBank/DDBJ whole genome shotgun (WGS) entry which is preliminary data.</text>
</comment>
<gene>
    <name evidence="1" type="ORF">VF724_17930</name>
</gene>
<organism evidence="1 2">
    <name type="scientific">Ferviditalea candida</name>
    <dbReference type="NCBI Taxonomy" id="3108399"/>
    <lineage>
        <taxon>Bacteria</taxon>
        <taxon>Bacillati</taxon>
        <taxon>Bacillota</taxon>
        <taxon>Bacilli</taxon>
        <taxon>Bacillales</taxon>
        <taxon>Paenibacillaceae</taxon>
        <taxon>Ferviditalea</taxon>
    </lineage>
</organism>
<dbReference type="PROSITE" id="PS51257">
    <property type="entry name" value="PROKAR_LIPOPROTEIN"/>
    <property type="match status" value="1"/>
</dbReference>
<proteinExistence type="predicted"/>
<name>A0ABU5ZNS2_9BACL</name>
<evidence type="ECO:0000313" key="1">
    <source>
        <dbReference type="EMBL" id="MEB3103517.1"/>
    </source>
</evidence>
<protein>
    <submittedName>
        <fullName evidence="1">Uncharacterized protein</fullName>
    </submittedName>
</protein>
<reference evidence="1" key="1">
    <citation type="submission" date="2023-12" db="EMBL/GenBank/DDBJ databases">
        <title>Fervidustalea candida gen. nov., sp. nov., a novel member of the family Paenibacillaceae isolated from a geothermal area.</title>
        <authorList>
            <person name="Li W.-J."/>
            <person name="Jiao J.-Y."/>
            <person name="Chen Y."/>
        </authorList>
    </citation>
    <scope>NUCLEOTIDE SEQUENCE</scope>
    <source>
        <strain evidence="1">SYSU GA230002</strain>
    </source>
</reference>
<dbReference type="EMBL" id="JAYJLD010000038">
    <property type="protein sequence ID" value="MEB3103517.1"/>
    <property type="molecule type" value="Genomic_DNA"/>
</dbReference>
<sequence length="520" mass="59779">MIWKYASSLFLTILVVAILSACKEEPKKQPVVTDKESLNPIQVQPTEISSLIPVIEPNTTNPSISKTITLAEKPLKSSVKESSNGFQIEFVDAGDAYVMQSFSTPRKDAIVHVVRRTEANGEERWYRKDLLLVRPESKEVRTFMLMHGRTDDSYTSDSVTNSYGFLDEENILYTAVHGMAGTDTSYNIEKMNIYTGEKTVLFTRQPENPSPDFFTPGWLTNSKEKLVLPTFSQGKLHVFDLKQQSFLTAENRFPSSWPMYSIFRSPDGERFWHGGKLYDLQGRLLSELKETGNHRLAIHWSPDNQFSAQHYAFEDGDEHRMSGGESDILGPQGLVFIDRSGKISQRFETEGDIHVELVGWIPKKQTAIIQYYQIDKKKPINEQRINATYKAVNVVSGQTRTLTAVFMEKLNNFERAETWSPYSSSFDYMFFVDLDSGTYWRSLERAYYLGQLEDGGHRWMTIDYGKGESVIYNLQPSKKKIERIFEGRTINPGELLLNQWFISIERQGLSYKRLNQRKQS</sequence>
<dbReference type="Proteomes" id="UP001310386">
    <property type="component" value="Unassembled WGS sequence"/>
</dbReference>
<accession>A0ABU5ZNS2</accession>
<evidence type="ECO:0000313" key="2">
    <source>
        <dbReference type="Proteomes" id="UP001310386"/>
    </source>
</evidence>